<organism evidence="2 3">
    <name type="scientific">Porphyromonas gingivalis</name>
    <name type="common">Bacteroides gingivalis</name>
    <dbReference type="NCBI Taxonomy" id="837"/>
    <lineage>
        <taxon>Bacteria</taxon>
        <taxon>Pseudomonadati</taxon>
        <taxon>Bacteroidota</taxon>
        <taxon>Bacteroidia</taxon>
        <taxon>Bacteroidales</taxon>
        <taxon>Porphyromonadaceae</taxon>
        <taxon>Porphyromonas</taxon>
    </lineage>
</organism>
<reference evidence="2" key="1">
    <citation type="submission" date="2023-01" db="EMBL/GenBank/DDBJ databases">
        <title>Phages are important unrecognized players in the ecology of the oral pathogen Porphyromonas gingivalis.</title>
        <authorList>
            <person name="Matrishin C.B."/>
            <person name="Kauffman K.M."/>
        </authorList>
    </citation>
    <scope>NUCLEOTIDE SEQUENCE</scope>
    <source>
        <strain evidence="2">HG1691old</strain>
    </source>
</reference>
<dbReference type="AlphaFoldDB" id="A0AAF0B7G4"/>
<feature type="coiled-coil region" evidence="1">
    <location>
        <begin position="47"/>
        <end position="129"/>
    </location>
</feature>
<name>A0AAF0B7G4_PORGN</name>
<dbReference type="Proteomes" id="UP001179540">
    <property type="component" value="Chromosome"/>
</dbReference>
<gene>
    <name evidence="2" type="ORF">NY149_06020</name>
</gene>
<protein>
    <submittedName>
        <fullName evidence="2">Uncharacterized protein</fullName>
    </submittedName>
</protein>
<accession>A0AAF0B7G4</accession>
<dbReference type="RefSeq" id="WP_271911768.1">
    <property type="nucleotide sequence ID" value="NZ_CP116613.1"/>
</dbReference>
<dbReference type="EMBL" id="CP116613">
    <property type="protein sequence ID" value="WCF98085.1"/>
    <property type="molecule type" value="Genomic_DNA"/>
</dbReference>
<evidence type="ECO:0000256" key="1">
    <source>
        <dbReference type="SAM" id="Coils"/>
    </source>
</evidence>
<keyword evidence="1" id="KW-0175">Coiled coil</keyword>
<evidence type="ECO:0000313" key="2">
    <source>
        <dbReference type="EMBL" id="WCF98085.1"/>
    </source>
</evidence>
<evidence type="ECO:0000313" key="3">
    <source>
        <dbReference type="Proteomes" id="UP001179540"/>
    </source>
</evidence>
<proteinExistence type="predicted"/>
<sequence>MKAEITNINDILALKTALEICSKKSLQLIVPIQSHIEEKQLKIQKVLFDLQHRLKDAERKLSNQNNMLTLCKSRIEYDESGNIRTLNCTSEERAVRRATNELKAARRNLDEMRQLTQIVENRLREYENKVSIFRSLNTDFTDSCSEYLHKIISLVNEYLNLQDEYKKI</sequence>